<dbReference type="AlphaFoldDB" id="A0A4Z0CB94"/>
<proteinExistence type="predicted"/>
<keyword evidence="3" id="KW-1185">Reference proteome</keyword>
<reference evidence="2 3" key="1">
    <citation type="submission" date="2019-03" db="EMBL/GenBank/DDBJ databases">
        <title>Ramlibacter sp. 18x22-1, whole genome shotgun sequence.</title>
        <authorList>
            <person name="Zhang X."/>
            <person name="Feng G."/>
            <person name="Zhu H."/>
        </authorList>
    </citation>
    <scope>NUCLEOTIDE SEQUENCE [LARGE SCALE GENOMIC DNA]</scope>
    <source>
        <strain evidence="2 3">18x22-1</strain>
    </source>
</reference>
<sequence length="278" mass="28710">MLALDTLLGRMPAAYASRREPNGYAGPPAGAGEGAGVGAGAGAGAGAPPGAGAGEGAATTPVTASLSVLPVAVPAASATGALAPPPPPPQAVSAVANAAEPPWMKMRRFMPPPMGKRPARTKACGARRELTDAEVFRVFGRRHRNRHDCEATCPTSTGGANVVGGVRQAHQPLAYAGNEVPQMLQGVRRTAVREFVVQSGPGSAIHHGRDRLVAQLSHRCELCIANRACPASTALTFGQRRTRNRLTRESATRACPTNRPSRGALTRSRVLGSQPLTF</sequence>
<comment type="caution">
    <text evidence="2">The sequence shown here is derived from an EMBL/GenBank/DDBJ whole genome shotgun (WGS) entry which is preliminary data.</text>
</comment>
<evidence type="ECO:0000313" key="3">
    <source>
        <dbReference type="Proteomes" id="UP000297839"/>
    </source>
</evidence>
<name>A0A4Z0CB94_9BURK</name>
<organism evidence="2 3">
    <name type="scientific">Ramlibacter humi</name>
    <dbReference type="NCBI Taxonomy" id="2530451"/>
    <lineage>
        <taxon>Bacteria</taxon>
        <taxon>Pseudomonadati</taxon>
        <taxon>Pseudomonadota</taxon>
        <taxon>Betaproteobacteria</taxon>
        <taxon>Burkholderiales</taxon>
        <taxon>Comamonadaceae</taxon>
        <taxon>Ramlibacter</taxon>
    </lineage>
</organism>
<feature type="region of interest" description="Disordered" evidence="1">
    <location>
        <begin position="18"/>
        <end position="58"/>
    </location>
</feature>
<accession>A0A4Z0CB94</accession>
<dbReference type="Proteomes" id="UP000297839">
    <property type="component" value="Unassembled WGS sequence"/>
</dbReference>
<dbReference type="EMBL" id="SMLK01000001">
    <property type="protein sequence ID" value="TFZ07630.1"/>
    <property type="molecule type" value="Genomic_DNA"/>
</dbReference>
<gene>
    <name evidence="2" type="ORF">EZ216_00225</name>
</gene>
<feature type="compositionally biased region" description="Gly residues" evidence="1">
    <location>
        <begin position="29"/>
        <end position="55"/>
    </location>
</feature>
<evidence type="ECO:0000256" key="1">
    <source>
        <dbReference type="SAM" id="MobiDB-lite"/>
    </source>
</evidence>
<evidence type="ECO:0000313" key="2">
    <source>
        <dbReference type="EMBL" id="TFZ07630.1"/>
    </source>
</evidence>
<protein>
    <submittedName>
        <fullName evidence="2">Uncharacterized protein</fullName>
    </submittedName>
</protein>